<evidence type="ECO:0000259" key="6">
    <source>
        <dbReference type="Pfam" id="PF00205"/>
    </source>
</evidence>
<accession>X0SH36</accession>
<organism evidence="8">
    <name type="scientific">marine sediment metagenome</name>
    <dbReference type="NCBI Taxonomy" id="412755"/>
    <lineage>
        <taxon>unclassified sequences</taxon>
        <taxon>metagenomes</taxon>
        <taxon>ecological metagenomes</taxon>
    </lineage>
</organism>
<dbReference type="GO" id="GO:0009097">
    <property type="term" value="P:isoleucine biosynthetic process"/>
    <property type="evidence" value="ECO:0007669"/>
    <property type="project" value="TreeGrafter"/>
</dbReference>
<evidence type="ECO:0000256" key="3">
    <source>
        <dbReference type="ARBA" id="ARBA00007812"/>
    </source>
</evidence>
<comment type="caution">
    <text evidence="8">The sequence shown here is derived from an EMBL/GenBank/DDBJ whole genome shotgun (WGS) entry which is preliminary data.</text>
</comment>
<dbReference type="AlphaFoldDB" id="X0SH36"/>
<reference evidence="8" key="1">
    <citation type="journal article" date="2014" name="Front. Microbiol.">
        <title>High frequency of phylogenetically diverse reductive dehalogenase-homologous genes in deep subseafloor sedimentary metagenomes.</title>
        <authorList>
            <person name="Kawai M."/>
            <person name="Futagami T."/>
            <person name="Toyoda A."/>
            <person name="Takaki Y."/>
            <person name="Nishi S."/>
            <person name="Hori S."/>
            <person name="Arai W."/>
            <person name="Tsubouchi T."/>
            <person name="Morono Y."/>
            <person name="Uchiyama I."/>
            <person name="Ito T."/>
            <person name="Fujiyama A."/>
            <person name="Inagaki F."/>
            <person name="Takami H."/>
        </authorList>
    </citation>
    <scope>NUCLEOTIDE SEQUENCE</scope>
    <source>
        <strain evidence="8">Expedition CK06-06</strain>
    </source>
</reference>
<dbReference type="PROSITE" id="PS00187">
    <property type="entry name" value="TPP_ENZYMES"/>
    <property type="match status" value="1"/>
</dbReference>
<dbReference type="SUPFAM" id="SSF52518">
    <property type="entry name" value="Thiamin diphosphate-binding fold (THDP-binding)"/>
    <property type="match status" value="1"/>
</dbReference>
<gene>
    <name evidence="8" type="ORF">S01H1_10900</name>
</gene>
<dbReference type="GO" id="GO:0005948">
    <property type="term" value="C:acetolactate synthase complex"/>
    <property type="evidence" value="ECO:0007669"/>
    <property type="project" value="TreeGrafter"/>
</dbReference>
<dbReference type="InterPro" id="IPR000399">
    <property type="entry name" value="TPP-bd_CS"/>
</dbReference>
<evidence type="ECO:0000259" key="7">
    <source>
        <dbReference type="Pfam" id="PF02775"/>
    </source>
</evidence>
<dbReference type="SUPFAM" id="SSF52467">
    <property type="entry name" value="DHS-like NAD/FAD-binding domain"/>
    <property type="match status" value="1"/>
</dbReference>
<dbReference type="GO" id="GO:0009099">
    <property type="term" value="P:L-valine biosynthetic process"/>
    <property type="evidence" value="ECO:0007669"/>
    <property type="project" value="TreeGrafter"/>
</dbReference>
<dbReference type="PANTHER" id="PTHR18968:SF166">
    <property type="entry name" value="2-HYDROXYACYL-COA LYASE 2"/>
    <property type="match status" value="1"/>
</dbReference>
<dbReference type="GO" id="GO:0030976">
    <property type="term" value="F:thiamine pyrophosphate binding"/>
    <property type="evidence" value="ECO:0007669"/>
    <property type="project" value="InterPro"/>
</dbReference>
<evidence type="ECO:0008006" key="9">
    <source>
        <dbReference type="Google" id="ProtNLM"/>
    </source>
</evidence>
<dbReference type="InterPro" id="IPR029035">
    <property type="entry name" value="DHS-like_NAD/FAD-binding_dom"/>
</dbReference>
<evidence type="ECO:0000256" key="5">
    <source>
        <dbReference type="ARBA" id="ARBA00023052"/>
    </source>
</evidence>
<evidence type="ECO:0000256" key="2">
    <source>
        <dbReference type="ARBA" id="ARBA00001964"/>
    </source>
</evidence>
<protein>
    <recommendedName>
        <fullName evidence="9">Thiamine pyrophosphate enzyme TPP-binding domain-containing protein</fullName>
    </recommendedName>
</protein>
<feature type="domain" description="Thiamine pyrophosphate enzyme TPP-binding" evidence="7">
    <location>
        <begin position="176"/>
        <end position="325"/>
    </location>
</feature>
<comment type="similarity">
    <text evidence="3">Belongs to the TPP enzyme family.</text>
</comment>
<feature type="non-terminal residue" evidence="8">
    <location>
        <position position="1"/>
    </location>
</feature>
<comment type="cofactor">
    <cofactor evidence="2">
        <name>thiamine diphosphate</name>
        <dbReference type="ChEBI" id="CHEBI:58937"/>
    </cofactor>
</comment>
<dbReference type="InterPro" id="IPR029061">
    <property type="entry name" value="THDP-binding"/>
</dbReference>
<dbReference type="GO" id="GO:0003984">
    <property type="term" value="F:acetolactate synthase activity"/>
    <property type="evidence" value="ECO:0007669"/>
    <property type="project" value="TreeGrafter"/>
</dbReference>
<keyword evidence="5" id="KW-0786">Thiamine pyrophosphate</keyword>
<dbReference type="Gene3D" id="3.40.50.1220">
    <property type="entry name" value="TPP-binding domain"/>
    <property type="match status" value="1"/>
</dbReference>
<proteinExistence type="inferred from homology"/>
<dbReference type="PANTHER" id="PTHR18968">
    <property type="entry name" value="THIAMINE PYROPHOSPHATE ENZYMES"/>
    <property type="match status" value="1"/>
</dbReference>
<dbReference type="GO" id="GO:0000287">
    <property type="term" value="F:magnesium ion binding"/>
    <property type="evidence" value="ECO:0007669"/>
    <property type="project" value="InterPro"/>
</dbReference>
<sequence length="346" mass="37118">IGGSGIGFSDCDKELLDFVSKTGIPFMLLNTGRGAIPDEHPLSLWDGGQLAMLAALPQTDLVITLGLRFNWLLMHGQGFPQAKLVRVDIDATEIDRNRSSDIGLVGDIGLSLKELNRRVKQRDLSSWMKTLRDAYLPLIADEIAQRERATGPIHPARLVEQIKKATQDNAIYVIDGGDTSYFASVGLKAKEKSSVISAAAGLFGCLGTGVPFGIGAKVAKPDKLVVVINGDGSFGFNAMEFDTAVRHNIPFVCVIFNDQAWGMIKHGQELVYGPERVVSSELGVVHYEKVVEGLGGYGELVTTDDEIVPAIRRAMDSGKPACVNVLTDPTVTSPATLLLVGGLTTE</sequence>
<evidence type="ECO:0000256" key="1">
    <source>
        <dbReference type="ARBA" id="ARBA00001946"/>
    </source>
</evidence>
<evidence type="ECO:0000313" key="8">
    <source>
        <dbReference type="EMBL" id="GAF75202.1"/>
    </source>
</evidence>
<dbReference type="Pfam" id="PF00205">
    <property type="entry name" value="TPP_enzyme_M"/>
    <property type="match status" value="1"/>
</dbReference>
<dbReference type="InterPro" id="IPR011766">
    <property type="entry name" value="TPP_enzyme_TPP-bd"/>
</dbReference>
<dbReference type="InterPro" id="IPR045229">
    <property type="entry name" value="TPP_enz"/>
</dbReference>
<dbReference type="EMBL" id="BARS01005555">
    <property type="protein sequence ID" value="GAF75202.1"/>
    <property type="molecule type" value="Genomic_DNA"/>
</dbReference>
<feature type="domain" description="Thiamine pyrophosphate enzyme central" evidence="6">
    <location>
        <begin position="2"/>
        <end position="115"/>
    </location>
</feature>
<name>X0SH36_9ZZZZ</name>
<dbReference type="InterPro" id="IPR012000">
    <property type="entry name" value="Thiamin_PyroP_enz_cen_dom"/>
</dbReference>
<dbReference type="GO" id="GO:0050660">
    <property type="term" value="F:flavin adenine dinucleotide binding"/>
    <property type="evidence" value="ECO:0007669"/>
    <property type="project" value="TreeGrafter"/>
</dbReference>
<dbReference type="CDD" id="cd02004">
    <property type="entry name" value="TPP_BZL_OCoD_HPCL"/>
    <property type="match status" value="1"/>
</dbReference>
<dbReference type="Gene3D" id="3.40.50.970">
    <property type="match status" value="1"/>
</dbReference>
<dbReference type="Pfam" id="PF02775">
    <property type="entry name" value="TPP_enzyme_C"/>
    <property type="match status" value="1"/>
</dbReference>
<evidence type="ECO:0000256" key="4">
    <source>
        <dbReference type="ARBA" id="ARBA00022723"/>
    </source>
</evidence>
<comment type="cofactor">
    <cofactor evidence="1">
        <name>Mg(2+)</name>
        <dbReference type="ChEBI" id="CHEBI:18420"/>
    </cofactor>
</comment>
<keyword evidence="4" id="KW-0479">Metal-binding</keyword>